<evidence type="ECO:0000313" key="7">
    <source>
        <dbReference type="Proteomes" id="UP001244011"/>
    </source>
</evidence>
<accession>A0AAJ0BQX6</accession>
<organism evidence="6 7">
    <name type="scientific">Phialemonium atrogriseum</name>
    <dbReference type="NCBI Taxonomy" id="1093897"/>
    <lineage>
        <taxon>Eukaryota</taxon>
        <taxon>Fungi</taxon>
        <taxon>Dikarya</taxon>
        <taxon>Ascomycota</taxon>
        <taxon>Pezizomycotina</taxon>
        <taxon>Sordariomycetes</taxon>
        <taxon>Sordariomycetidae</taxon>
        <taxon>Cephalothecales</taxon>
        <taxon>Cephalothecaceae</taxon>
        <taxon>Phialemonium</taxon>
    </lineage>
</organism>
<feature type="region of interest" description="Disordered" evidence="3">
    <location>
        <begin position="1"/>
        <end position="47"/>
    </location>
</feature>
<dbReference type="EMBL" id="MU839033">
    <property type="protein sequence ID" value="KAK1762830.1"/>
    <property type="molecule type" value="Genomic_DNA"/>
</dbReference>
<name>A0AAJ0BQX6_9PEZI</name>
<keyword evidence="7" id="KW-1185">Reference proteome</keyword>
<feature type="compositionally biased region" description="Polar residues" evidence="3">
    <location>
        <begin position="206"/>
        <end position="219"/>
    </location>
</feature>
<dbReference type="GO" id="GO:0000160">
    <property type="term" value="P:phosphorelay signal transduction system"/>
    <property type="evidence" value="ECO:0007669"/>
    <property type="project" value="InterPro"/>
</dbReference>
<comment type="caution">
    <text evidence="6">The sequence shown here is derived from an EMBL/GenBank/DDBJ whole genome shotgun (WGS) entry which is preliminary data.</text>
</comment>
<dbReference type="RefSeq" id="XP_060279043.1">
    <property type="nucleotide sequence ID" value="XM_060430284.1"/>
</dbReference>
<dbReference type="PANTHER" id="PTHR45339:SF5">
    <property type="entry name" value="HISTIDINE KINASE"/>
    <property type="match status" value="1"/>
</dbReference>
<dbReference type="Gene3D" id="3.30.450.20">
    <property type="entry name" value="PAS domain"/>
    <property type="match status" value="1"/>
</dbReference>
<dbReference type="PROSITE" id="PS50110">
    <property type="entry name" value="RESPONSE_REGULATORY"/>
    <property type="match status" value="1"/>
</dbReference>
<protein>
    <submittedName>
        <fullName evidence="6">CheY-like superfamily</fullName>
    </submittedName>
</protein>
<sequence>MASLENDSQPASAESGQPDNPDIAKIKEPKPSSLSGGGGGAAGLRVQPPATDNAEITLDAQGTILTWGPESEMLHGYTNDEIVGKHLSILYGDDDIRAKELGRKLEMCIADGRVEDHEWCYAKDGGRLWARYIFTYLCKDDVHVGFGLAIRDDTKDKMMEQRSTLASEDSHEPRPPTHNIQGIHPVYHLAPLIPPSAQRQVLMNGIPTSNSVPMTTATETPRDTMLPPNPSPPQCQPRGPPQQPYTCPSPPVDDGFEEIRKIAPSKRILICEDNRVNQRILSKIFGRKFGFTNITVAENGAQGVDMVRSSAEGFDMILMDIKMPVLDGYDATVQIREMGVRIPIIGMVLYGVEAEVEKALAKGMDDTFFKPMRIIDVGSKLLKFLPRMMEEPVYRGRVVCRSKL</sequence>
<dbReference type="PROSITE" id="PS50112">
    <property type="entry name" value="PAS"/>
    <property type="match status" value="1"/>
</dbReference>
<dbReference type="Pfam" id="PF00072">
    <property type="entry name" value="Response_reg"/>
    <property type="match status" value="1"/>
</dbReference>
<dbReference type="CDD" id="cd17546">
    <property type="entry name" value="REC_hyHK_CKI1_RcsC-like"/>
    <property type="match status" value="1"/>
</dbReference>
<dbReference type="InterPro" id="IPR011006">
    <property type="entry name" value="CheY-like_superfamily"/>
</dbReference>
<dbReference type="Gene3D" id="3.40.50.2300">
    <property type="match status" value="1"/>
</dbReference>
<dbReference type="SUPFAM" id="SSF52172">
    <property type="entry name" value="CheY-like"/>
    <property type="match status" value="1"/>
</dbReference>
<dbReference type="AlphaFoldDB" id="A0AAJ0BQX6"/>
<dbReference type="InterPro" id="IPR000014">
    <property type="entry name" value="PAS"/>
</dbReference>
<dbReference type="GeneID" id="85313471"/>
<gene>
    <name evidence="6" type="ORF">QBC33DRAFT_563432</name>
</gene>
<dbReference type="InterPro" id="IPR001789">
    <property type="entry name" value="Sig_transdc_resp-reg_receiver"/>
</dbReference>
<dbReference type="InterPro" id="IPR035965">
    <property type="entry name" value="PAS-like_dom_sf"/>
</dbReference>
<dbReference type="CDD" id="cd00130">
    <property type="entry name" value="PAS"/>
    <property type="match status" value="1"/>
</dbReference>
<dbReference type="NCBIfam" id="TIGR00229">
    <property type="entry name" value="sensory_box"/>
    <property type="match status" value="1"/>
</dbReference>
<feature type="region of interest" description="Disordered" evidence="3">
    <location>
        <begin position="206"/>
        <end position="246"/>
    </location>
</feature>
<feature type="modified residue" description="4-aspartylphosphate" evidence="2">
    <location>
        <position position="320"/>
    </location>
</feature>
<evidence type="ECO:0000256" key="1">
    <source>
        <dbReference type="ARBA" id="ARBA00022553"/>
    </source>
</evidence>
<evidence type="ECO:0000313" key="6">
    <source>
        <dbReference type="EMBL" id="KAK1762830.1"/>
    </source>
</evidence>
<dbReference type="SMART" id="SM00448">
    <property type="entry name" value="REC"/>
    <property type="match status" value="1"/>
</dbReference>
<proteinExistence type="predicted"/>
<reference evidence="6" key="1">
    <citation type="submission" date="2023-06" db="EMBL/GenBank/DDBJ databases">
        <title>Genome-scale phylogeny and comparative genomics of the fungal order Sordariales.</title>
        <authorList>
            <consortium name="Lawrence Berkeley National Laboratory"/>
            <person name="Hensen N."/>
            <person name="Bonometti L."/>
            <person name="Westerberg I."/>
            <person name="Brannstrom I.O."/>
            <person name="Guillou S."/>
            <person name="Cros-Aarteil S."/>
            <person name="Calhoun S."/>
            <person name="Haridas S."/>
            <person name="Kuo A."/>
            <person name="Mondo S."/>
            <person name="Pangilinan J."/>
            <person name="Riley R."/>
            <person name="Labutti K."/>
            <person name="Andreopoulos B."/>
            <person name="Lipzen A."/>
            <person name="Chen C."/>
            <person name="Yanf M."/>
            <person name="Daum C."/>
            <person name="Ng V."/>
            <person name="Clum A."/>
            <person name="Steindorff A."/>
            <person name="Ohm R."/>
            <person name="Martin F."/>
            <person name="Silar P."/>
            <person name="Natvig D."/>
            <person name="Lalanne C."/>
            <person name="Gautier V."/>
            <person name="Ament-Velasquez S.L."/>
            <person name="Kruys A."/>
            <person name="Hutchinson M.I."/>
            <person name="Powell A.J."/>
            <person name="Barry K."/>
            <person name="Miller A.N."/>
            <person name="Grigoriev I.V."/>
            <person name="Debuchy R."/>
            <person name="Gladieux P."/>
            <person name="Thoren M.H."/>
            <person name="Johannesson H."/>
        </authorList>
    </citation>
    <scope>NUCLEOTIDE SEQUENCE</scope>
    <source>
        <strain evidence="6">8032-3</strain>
    </source>
</reference>
<feature type="domain" description="Response regulatory" evidence="4">
    <location>
        <begin position="267"/>
        <end position="385"/>
    </location>
</feature>
<evidence type="ECO:0000259" key="5">
    <source>
        <dbReference type="PROSITE" id="PS50112"/>
    </source>
</evidence>
<dbReference type="PANTHER" id="PTHR45339">
    <property type="entry name" value="HYBRID SIGNAL TRANSDUCTION HISTIDINE KINASE J"/>
    <property type="match status" value="1"/>
</dbReference>
<dbReference type="Proteomes" id="UP001244011">
    <property type="component" value="Unassembled WGS sequence"/>
</dbReference>
<feature type="domain" description="PAS" evidence="5">
    <location>
        <begin position="56"/>
        <end position="112"/>
    </location>
</feature>
<evidence type="ECO:0000259" key="4">
    <source>
        <dbReference type="PROSITE" id="PS50110"/>
    </source>
</evidence>
<dbReference type="SUPFAM" id="SSF55785">
    <property type="entry name" value="PYP-like sensor domain (PAS domain)"/>
    <property type="match status" value="1"/>
</dbReference>
<feature type="compositionally biased region" description="Pro residues" evidence="3">
    <location>
        <begin position="227"/>
        <end position="246"/>
    </location>
</feature>
<evidence type="ECO:0000256" key="3">
    <source>
        <dbReference type="SAM" id="MobiDB-lite"/>
    </source>
</evidence>
<feature type="compositionally biased region" description="Polar residues" evidence="3">
    <location>
        <begin position="1"/>
        <end position="18"/>
    </location>
</feature>
<evidence type="ECO:0000256" key="2">
    <source>
        <dbReference type="PROSITE-ProRule" id="PRU00169"/>
    </source>
</evidence>
<keyword evidence="1 2" id="KW-0597">Phosphoprotein</keyword>